<dbReference type="Gene3D" id="3.40.50.720">
    <property type="entry name" value="NAD(P)-binding Rossmann-like Domain"/>
    <property type="match status" value="1"/>
</dbReference>
<evidence type="ECO:0000313" key="1">
    <source>
        <dbReference type="EMBL" id="CAB0041908.1"/>
    </source>
</evidence>
<reference evidence="1 2" key="1">
    <citation type="submission" date="2020-02" db="EMBL/GenBank/DDBJ databases">
        <authorList>
            <person name="Ferguson B K."/>
        </authorList>
    </citation>
    <scope>NUCLEOTIDE SEQUENCE [LARGE SCALE GENOMIC DNA]</scope>
</reference>
<proteinExistence type="predicted"/>
<accession>A0A6H5IWL4</accession>
<dbReference type="Proteomes" id="UP000479190">
    <property type="component" value="Unassembled WGS sequence"/>
</dbReference>
<dbReference type="OrthoDB" id="10262413at2759"/>
<organism evidence="1 2">
    <name type="scientific">Trichogramma brassicae</name>
    <dbReference type="NCBI Taxonomy" id="86971"/>
    <lineage>
        <taxon>Eukaryota</taxon>
        <taxon>Metazoa</taxon>
        <taxon>Ecdysozoa</taxon>
        <taxon>Arthropoda</taxon>
        <taxon>Hexapoda</taxon>
        <taxon>Insecta</taxon>
        <taxon>Pterygota</taxon>
        <taxon>Neoptera</taxon>
        <taxon>Endopterygota</taxon>
        <taxon>Hymenoptera</taxon>
        <taxon>Apocrita</taxon>
        <taxon>Proctotrupomorpha</taxon>
        <taxon>Chalcidoidea</taxon>
        <taxon>Trichogrammatidae</taxon>
        <taxon>Trichogramma</taxon>
    </lineage>
</organism>
<evidence type="ECO:0000313" key="2">
    <source>
        <dbReference type="Proteomes" id="UP000479190"/>
    </source>
</evidence>
<dbReference type="GO" id="GO:0005737">
    <property type="term" value="C:cytoplasm"/>
    <property type="evidence" value="ECO:0007669"/>
    <property type="project" value="TreeGrafter"/>
</dbReference>
<dbReference type="GO" id="GO:0004029">
    <property type="term" value="F:aldehyde dehydrogenase (NAD+) activity"/>
    <property type="evidence" value="ECO:0007669"/>
    <property type="project" value="TreeGrafter"/>
</dbReference>
<dbReference type="InterPro" id="IPR051783">
    <property type="entry name" value="NAD(P)-dependent_oxidoreduct"/>
</dbReference>
<dbReference type="PANTHER" id="PTHR48079:SF6">
    <property type="entry name" value="NAD(P)-BINDING DOMAIN-CONTAINING PROTEIN-RELATED"/>
    <property type="match status" value="1"/>
</dbReference>
<protein>
    <submittedName>
        <fullName evidence="1">Uncharacterized protein</fullName>
    </submittedName>
</protein>
<dbReference type="SUPFAM" id="SSF51735">
    <property type="entry name" value="NAD(P)-binding Rossmann-fold domains"/>
    <property type="match status" value="1"/>
</dbReference>
<dbReference type="InterPro" id="IPR036291">
    <property type="entry name" value="NAD(P)-bd_dom_sf"/>
</dbReference>
<gene>
    <name evidence="1" type="ORF">TBRA_LOCUS13552</name>
</gene>
<sequence>MVQHLDNKQRSCSQSFEKTEPIRRFILISSVMSWARTKPKANGEAFTEADYRKRRAHPNFKAHLDLERRVCGLAKQVPDVARKLRVLVICCGITFGEEESTLHYAFKMAWCNEARLPVIEPGNNLLPLLHVRNLAATVCGVIREWPKSSCYIVAVDARPTRQDKIIKTARRWRLSCAKLWQPSYLERSRLRMPMRATEHPRCAEFLMRENAEAKMFEPDYNESLSSILETVRRMKQEGSLQLDFDYCESLLLHHEQVDQQQSTDSSDSRDGCISMSNESCVDHSKESNDESTGGYYEFECDLTTVEYKNVRLCTQIGWRRRRWASCFRLGGCFQLVAWPLPCSRTAGRAIVIGLRASRAGAFQRASSTSAMFIYIFYFDFPSIRSNVCLFFPEADESVWHGAREARTLANVNDGCCIAYQHKCVHGWRVKESSEQQRSRADEAGFCWQRWRPRGRRLAGLIRGHQCAGSRVVSARESRLRPHPPRCSLAAAAAAA</sequence>
<dbReference type="PANTHER" id="PTHR48079">
    <property type="entry name" value="PROTEIN YEEZ"/>
    <property type="match status" value="1"/>
</dbReference>
<dbReference type="AlphaFoldDB" id="A0A6H5IWL4"/>
<dbReference type="EMBL" id="CADCXV010001139">
    <property type="protein sequence ID" value="CAB0041908.1"/>
    <property type="molecule type" value="Genomic_DNA"/>
</dbReference>
<name>A0A6H5IWL4_9HYME</name>
<keyword evidence="2" id="KW-1185">Reference proteome</keyword>